<reference evidence="3 4" key="1">
    <citation type="submission" date="2019-05" db="EMBL/GenBank/DDBJ databases">
        <title>Emergence of the Ug99 lineage of the wheat stem rust pathogen through somatic hybridization.</title>
        <authorList>
            <person name="Li F."/>
            <person name="Upadhyaya N.M."/>
            <person name="Sperschneider J."/>
            <person name="Matny O."/>
            <person name="Nguyen-Phuc H."/>
            <person name="Mago R."/>
            <person name="Raley C."/>
            <person name="Miller M.E."/>
            <person name="Silverstein K.A.T."/>
            <person name="Henningsen E."/>
            <person name="Hirsch C.D."/>
            <person name="Visser B."/>
            <person name="Pretorius Z.A."/>
            <person name="Steffenson B.J."/>
            <person name="Schwessinger B."/>
            <person name="Dodds P.N."/>
            <person name="Figueroa M."/>
        </authorList>
    </citation>
    <scope>NUCLEOTIDE SEQUENCE [LARGE SCALE GENOMIC DNA]</scope>
    <source>
        <strain evidence="3">21-0</strain>
    </source>
</reference>
<comment type="caution">
    <text evidence="3">The sequence shown here is derived from an EMBL/GenBank/DDBJ whole genome shotgun (WGS) entry which is preliminary data.</text>
</comment>
<feature type="domain" description="Retrovirus-related Pol polyprotein from transposon TNT 1-94-like beta-barrel" evidence="2">
    <location>
        <begin position="298"/>
        <end position="376"/>
    </location>
</feature>
<gene>
    <name evidence="3" type="ORF">PGT21_050080</name>
</gene>
<dbReference type="Pfam" id="PF14223">
    <property type="entry name" value="Retrotran_gag_2"/>
    <property type="match status" value="1"/>
</dbReference>
<protein>
    <recommendedName>
        <fullName evidence="2">Retrovirus-related Pol polyprotein from transposon TNT 1-94-like beta-barrel domain-containing protein</fullName>
    </recommendedName>
</protein>
<name>A0A5B0MRI0_PUCGR</name>
<feature type="compositionally biased region" description="Basic residues" evidence="1">
    <location>
        <begin position="250"/>
        <end position="264"/>
    </location>
</feature>
<organism evidence="3 4">
    <name type="scientific">Puccinia graminis f. sp. tritici</name>
    <dbReference type="NCBI Taxonomy" id="56615"/>
    <lineage>
        <taxon>Eukaryota</taxon>
        <taxon>Fungi</taxon>
        <taxon>Dikarya</taxon>
        <taxon>Basidiomycota</taxon>
        <taxon>Pucciniomycotina</taxon>
        <taxon>Pucciniomycetes</taxon>
        <taxon>Pucciniales</taxon>
        <taxon>Pucciniaceae</taxon>
        <taxon>Puccinia</taxon>
    </lineage>
</organism>
<dbReference type="Proteomes" id="UP000324748">
    <property type="component" value="Unassembled WGS sequence"/>
</dbReference>
<sequence length="424" mass="47415">MNDKSTNPAIPVLSNLNWDLWSMLVEGYTKQHDLYSFISSDEAAPTDPAELKSFKTRKMKASGVLQQYMGITNYQKFRTKDTKDDPRAMWLKLEGHYQSSAISNQAKVYNDFLAFRFKGTDIESFIIDLTTHISRLNAVGLRIGIPKDFELHENLFCENVLEKIPSGLIHTREVLIQGRPLTVEKLQRLLENRRLDDSTVKIKSEESAMKAVSKSSNPSDPQCTDGTHNPEAHHPEWRCFQLHPEQRAKMEKKRAKSQAKAKKAGKSETVDDDSSTSSVAWHTIKKAFSVKLAPNTAYLDSGASHHMISDRSAFSTYSTDSRCKIELADGKTTLCPGIGNVYVKTATGQSLKLECLHVPQLVGNLISEGRLFRRGCDRVRTGPLSAKIVNEGVTLFNVNLNEQDVFTIDIEIVKGGRGIQATTP</sequence>
<dbReference type="EMBL" id="VSWC01000132">
    <property type="protein sequence ID" value="KAA1079152.1"/>
    <property type="molecule type" value="Genomic_DNA"/>
</dbReference>
<feature type="region of interest" description="Disordered" evidence="1">
    <location>
        <begin position="247"/>
        <end position="275"/>
    </location>
</feature>
<proteinExistence type="predicted"/>
<evidence type="ECO:0000259" key="2">
    <source>
        <dbReference type="Pfam" id="PF22936"/>
    </source>
</evidence>
<evidence type="ECO:0000256" key="1">
    <source>
        <dbReference type="SAM" id="MobiDB-lite"/>
    </source>
</evidence>
<dbReference type="Pfam" id="PF22936">
    <property type="entry name" value="Pol_BBD"/>
    <property type="match status" value="1"/>
</dbReference>
<dbReference type="OrthoDB" id="2504515at2759"/>
<evidence type="ECO:0000313" key="3">
    <source>
        <dbReference type="EMBL" id="KAA1079152.1"/>
    </source>
</evidence>
<dbReference type="InterPro" id="IPR054722">
    <property type="entry name" value="PolX-like_BBD"/>
</dbReference>
<feature type="compositionally biased region" description="Polar residues" evidence="1">
    <location>
        <begin position="213"/>
        <end position="227"/>
    </location>
</feature>
<dbReference type="AlphaFoldDB" id="A0A5B0MRI0"/>
<keyword evidence="4" id="KW-1185">Reference proteome</keyword>
<evidence type="ECO:0000313" key="4">
    <source>
        <dbReference type="Proteomes" id="UP000324748"/>
    </source>
</evidence>
<feature type="region of interest" description="Disordered" evidence="1">
    <location>
        <begin position="201"/>
        <end position="234"/>
    </location>
</feature>
<accession>A0A5B0MRI0</accession>